<dbReference type="SUPFAM" id="SSF53213">
    <property type="entry name" value="LigB-like"/>
    <property type="match status" value="1"/>
</dbReference>
<comment type="caution">
    <text evidence="2">The sequence shown here is derived from an EMBL/GenBank/DDBJ whole genome shotgun (WGS) entry which is preliminary data.</text>
</comment>
<reference evidence="2" key="2">
    <citation type="submission" date="2020-09" db="EMBL/GenBank/DDBJ databases">
        <authorList>
            <person name="Sun Q."/>
            <person name="Kim S."/>
        </authorList>
    </citation>
    <scope>NUCLEOTIDE SEQUENCE</scope>
    <source>
        <strain evidence="2">KCTC 32422</strain>
    </source>
</reference>
<dbReference type="AlphaFoldDB" id="A0A918RN59"/>
<evidence type="ECO:0000259" key="1">
    <source>
        <dbReference type="Pfam" id="PF02900"/>
    </source>
</evidence>
<name>A0A918RN59_9SPHN</name>
<dbReference type="Gene3D" id="3.40.830.10">
    <property type="entry name" value="LigB-like"/>
    <property type="match status" value="1"/>
</dbReference>
<dbReference type="EMBL" id="BMZD01000010">
    <property type="protein sequence ID" value="GHA06415.1"/>
    <property type="molecule type" value="Genomic_DNA"/>
</dbReference>
<dbReference type="RefSeq" id="WP_189542826.1">
    <property type="nucleotide sequence ID" value="NZ_BMZD01000010.1"/>
</dbReference>
<organism evidence="2 3">
    <name type="scientific">Novosphingobium arvoryzae</name>
    <dbReference type="NCBI Taxonomy" id="1256514"/>
    <lineage>
        <taxon>Bacteria</taxon>
        <taxon>Pseudomonadati</taxon>
        <taxon>Pseudomonadota</taxon>
        <taxon>Alphaproteobacteria</taxon>
        <taxon>Sphingomonadales</taxon>
        <taxon>Sphingomonadaceae</taxon>
        <taxon>Novosphingobium</taxon>
    </lineage>
</organism>
<dbReference type="Pfam" id="PF02900">
    <property type="entry name" value="LigB"/>
    <property type="match status" value="1"/>
</dbReference>
<proteinExistence type="predicted"/>
<dbReference type="GO" id="GO:0008198">
    <property type="term" value="F:ferrous iron binding"/>
    <property type="evidence" value="ECO:0007669"/>
    <property type="project" value="InterPro"/>
</dbReference>
<accession>A0A918RN59</accession>
<dbReference type="Proteomes" id="UP000634139">
    <property type="component" value="Unassembled WGS sequence"/>
</dbReference>
<protein>
    <submittedName>
        <fullName evidence="2">Protocatechuate 4,5-dioxygenase subunit beta</fullName>
    </submittedName>
</protein>
<dbReference type="InterPro" id="IPR004183">
    <property type="entry name" value="Xdiol_dOase_suB"/>
</dbReference>
<reference evidence="2" key="1">
    <citation type="journal article" date="2014" name="Int. J. Syst. Evol. Microbiol.">
        <title>Complete genome sequence of Corynebacterium casei LMG S-19264T (=DSM 44701T), isolated from a smear-ripened cheese.</title>
        <authorList>
            <consortium name="US DOE Joint Genome Institute (JGI-PGF)"/>
            <person name="Walter F."/>
            <person name="Albersmeier A."/>
            <person name="Kalinowski J."/>
            <person name="Ruckert C."/>
        </authorList>
    </citation>
    <scope>NUCLEOTIDE SEQUENCE</scope>
    <source>
        <strain evidence="2">KCTC 32422</strain>
    </source>
</reference>
<evidence type="ECO:0000313" key="3">
    <source>
        <dbReference type="Proteomes" id="UP000634139"/>
    </source>
</evidence>
<dbReference type="NCBIfam" id="NF009901">
    <property type="entry name" value="PRK13364.1"/>
    <property type="match status" value="1"/>
</dbReference>
<dbReference type="GO" id="GO:0016702">
    <property type="term" value="F:oxidoreductase activity, acting on single donors with incorporation of molecular oxygen, incorporation of two atoms of oxygen"/>
    <property type="evidence" value="ECO:0007669"/>
    <property type="project" value="UniProtKB-ARBA"/>
</dbReference>
<keyword evidence="3" id="KW-1185">Reference proteome</keyword>
<feature type="domain" description="Extradiol ring-cleavage dioxygenase class III enzyme subunit B" evidence="1">
    <location>
        <begin position="8"/>
        <end position="268"/>
    </location>
</feature>
<evidence type="ECO:0000313" key="2">
    <source>
        <dbReference type="EMBL" id="GHA06415.1"/>
    </source>
</evidence>
<sequence length="295" mass="31987">MAKVIGGVFTSHVPAIGGAIHRGAQNEPYWKPFFDAWPPVREWLGEQVPDVVIMFYNDHGLNFFLDKMPTFAIGAAAQYRNEDEGWGLPPFPVPPGHPELSWAIIEKLVAEEFDITTCQDMLVDHAASIPLALAWPDREAPVKIVPIAINTVQHPLPSAKRCLALGRAVGKALAEWQGDETIMVMGTGGLSHQLDGERAGFMNPEYDLFCMDNLSADPDALTRHSVHEIVELSGTQGVEILNWIAARGALGDKVHEVSRSYHIPISNTAAAVMVLETEAARAAGNAGAEKTAELA</sequence>
<gene>
    <name evidence="2" type="primary">pcaH</name>
    <name evidence="2" type="ORF">GCM10011617_29040</name>
</gene>
<dbReference type="NCBIfam" id="NF009902">
    <property type="entry name" value="PRK13365.1"/>
    <property type="match status" value="1"/>
</dbReference>